<dbReference type="AlphaFoldDB" id="A0AAV2HNQ4"/>
<gene>
    <name evidence="2" type="ORF">GSLYS_00009640001</name>
</gene>
<dbReference type="PROSITE" id="PS51257">
    <property type="entry name" value="PROKAR_LIPOPROTEIN"/>
    <property type="match status" value="1"/>
</dbReference>
<evidence type="ECO:0000313" key="3">
    <source>
        <dbReference type="Proteomes" id="UP001497497"/>
    </source>
</evidence>
<evidence type="ECO:0008006" key="4">
    <source>
        <dbReference type="Google" id="ProtNLM"/>
    </source>
</evidence>
<dbReference type="InterPro" id="IPR036291">
    <property type="entry name" value="NAD(P)-bd_dom_sf"/>
</dbReference>
<sequence>MPLPKWALPVSLIGTLTGCTVILKDYMGGPRYRGEERIAGKTVIITGANTGIGKETARELARRGGRIIMACRDLEKCEIVRKEIILETANKNIECRKLDLASLGSVRAFCKNINATERHLDILINNAGIMMCPKMLTEDGLEMQLGVNHFGHFLLTSLLLDKLKASAPSRIIIVSSYAHRRGKINFDDLNSAKEYNKQEAYEQSKLANLLHQRELVKRLKDTGVTVNSLHPGVVATELGRHLPFTKSTVSSVLLFPIKLILMKTPVQGAQTTLRLALDSSLETVTGKYFSDCQEKEPAPQALDDEAARRLWAISEAWTRSNVDVDKHV</sequence>
<dbReference type="NCBIfam" id="NF004846">
    <property type="entry name" value="PRK06197.1"/>
    <property type="match status" value="1"/>
</dbReference>
<dbReference type="Gene3D" id="3.40.50.720">
    <property type="entry name" value="NAD(P)-binding Rossmann-like Domain"/>
    <property type="match status" value="1"/>
</dbReference>
<organism evidence="2 3">
    <name type="scientific">Lymnaea stagnalis</name>
    <name type="common">Great pond snail</name>
    <name type="synonym">Helix stagnalis</name>
    <dbReference type="NCBI Taxonomy" id="6523"/>
    <lineage>
        <taxon>Eukaryota</taxon>
        <taxon>Metazoa</taxon>
        <taxon>Spiralia</taxon>
        <taxon>Lophotrochozoa</taxon>
        <taxon>Mollusca</taxon>
        <taxon>Gastropoda</taxon>
        <taxon>Heterobranchia</taxon>
        <taxon>Euthyneura</taxon>
        <taxon>Panpulmonata</taxon>
        <taxon>Hygrophila</taxon>
        <taxon>Lymnaeoidea</taxon>
        <taxon>Lymnaeidae</taxon>
        <taxon>Lymnaea</taxon>
    </lineage>
</organism>
<dbReference type="GO" id="GO:0016491">
    <property type="term" value="F:oxidoreductase activity"/>
    <property type="evidence" value="ECO:0007669"/>
    <property type="project" value="UniProtKB-KW"/>
</dbReference>
<evidence type="ECO:0000256" key="1">
    <source>
        <dbReference type="ARBA" id="ARBA00023002"/>
    </source>
</evidence>
<reference evidence="2 3" key="1">
    <citation type="submission" date="2024-04" db="EMBL/GenBank/DDBJ databases">
        <authorList>
            <consortium name="Genoscope - CEA"/>
            <person name="William W."/>
        </authorList>
    </citation>
    <scope>NUCLEOTIDE SEQUENCE [LARGE SCALE GENOMIC DNA]</scope>
</reference>
<comment type="caution">
    <text evidence="2">The sequence shown here is derived from an EMBL/GenBank/DDBJ whole genome shotgun (WGS) entry which is preliminary data.</text>
</comment>
<protein>
    <recommendedName>
        <fullName evidence="4">Retinol dehydrogenase 13</fullName>
    </recommendedName>
</protein>
<dbReference type="SUPFAM" id="SSF51735">
    <property type="entry name" value="NAD(P)-binding Rossmann-fold domains"/>
    <property type="match status" value="1"/>
</dbReference>
<dbReference type="PRINTS" id="PR00081">
    <property type="entry name" value="GDHRDH"/>
</dbReference>
<dbReference type="Proteomes" id="UP001497497">
    <property type="component" value="Unassembled WGS sequence"/>
</dbReference>
<dbReference type="Pfam" id="PF00106">
    <property type="entry name" value="adh_short"/>
    <property type="match status" value="1"/>
</dbReference>
<dbReference type="InterPro" id="IPR002347">
    <property type="entry name" value="SDR_fam"/>
</dbReference>
<dbReference type="PANTHER" id="PTHR43157:SF31">
    <property type="entry name" value="PHOSPHATIDYLINOSITOL-GLYCAN BIOSYNTHESIS CLASS F PROTEIN"/>
    <property type="match status" value="1"/>
</dbReference>
<proteinExistence type="predicted"/>
<evidence type="ECO:0000313" key="2">
    <source>
        <dbReference type="EMBL" id="CAL1535680.1"/>
    </source>
</evidence>
<dbReference type="PANTHER" id="PTHR43157">
    <property type="entry name" value="PHOSPHATIDYLINOSITOL-GLYCAN BIOSYNTHESIS CLASS F PROTEIN-RELATED"/>
    <property type="match status" value="1"/>
</dbReference>
<keyword evidence="1" id="KW-0560">Oxidoreductase</keyword>
<accession>A0AAV2HNQ4</accession>
<keyword evidence="3" id="KW-1185">Reference proteome</keyword>
<name>A0AAV2HNQ4_LYMST</name>
<dbReference type="EMBL" id="CAXITT010000208">
    <property type="protein sequence ID" value="CAL1535680.1"/>
    <property type="molecule type" value="Genomic_DNA"/>
</dbReference>